<dbReference type="AlphaFoldDB" id="A0A3S9MWC2"/>
<dbReference type="PANTHER" id="PTHR40279">
    <property type="entry name" value="PQQC-LIKE PROTEIN"/>
    <property type="match status" value="1"/>
</dbReference>
<name>A0A3S9MWC2_9FLAO</name>
<dbReference type="SUPFAM" id="SSF48613">
    <property type="entry name" value="Heme oxygenase-like"/>
    <property type="match status" value="1"/>
</dbReference>
<dbReference type="Proteomes" id="UP000279600">
    <property type="component" value="Chromosome"/>
</dbReference>
<dbReference type="Pfam" id="PF11251">
    <property type="entry name" value="DUF3050"/>
    <property type="match status" value="1"/>
</dbReference>
<evidence type="ECO:0000313" key="2">
    <source>
        <dbReference type="EMBL" id="AZQ43413.1"/>
    </source>
</evidence>
<proteinExistence type="predicted"/>
<dbReference type="InterPro" id="IPR016084">
    <property type="entry name" value="Haem_Oase-like_multi-hlx"/>
</dbReference>
<dbReference type="Gene3D" id="1.20.910.10">
    <property type="entry name" value="Heme oxygenase-like"/>
    <property type="match status" value="1"/>
</dbReference>
<dbReference type="KEGG" id="noj:EJ995_03875"/>
<dbReference type="RefSeq" id="WP_126445795.1">
    <property type="nucleotide sequence ID" value="NZ_CP034549.1"/>
</dbReference>
<dbReference type="PANTHER" id="PTHR40279:SF3">
    <property type="entry name" value="4-AMINOBENZOATE SYNTHASE"/>
    <property type="match status" value="1"/>
</dbReference>
<protein>
    <submittedName>
        <fullName evidence="2">DUF3050 domain-containing protein</fullName>
    </submittedName>
</protein>
<gene>
    <name evidence="2" type="ORF">EJ995_03875</name>
</gene>
<dbReference type="InterPro" id="IPR039068">
    <property type="entry name" value="PqqC-like"/>
</dbReference>
<evidence type="ECO:0000256" key="1">
    <source>
        <dbReference type="ARBA" id="ARBA00023002"/>
    </source>
</evidence>
<dbReference type="OrthoDB" id="9791270at2"/>
<dbReference type="GO" id="GO:0016491">
    <property type="term" value="F:oxidoreductase activity"/>
    <property type="evidence" value="ECO:0007669"/>
    <property type="project" value="UniProtKB-KW"/>
</dbReference>
<keyword evidence="1" id="KW-0560">Oxidoreductase</keyword>
<keyword evidence="3" id="KW-1185">Reference proteome</keyword>
<dbReference type="InterPro" id="IPR024423">
    <property type="entry name" value="DUF3050"/>
</dbReference>
<evidence type="ECO:0000313" key="3">
    <source>
        <dbReference type="Proteomes" id="UP000279600"/>
    </source>
</evidence>
<accession>A0A3S9MWC2</accession>
<dbReference type="EMBL" id="CP034549">
    <property type="protein sequence ID" value="AZQ43413.1"/>
    <property type="molecule type" value="Genomic_DNA"/>
</dbReference>
<sequence>MATYILQVAIIFVKKSMQSLLNDRITLSRKRLLNHPLYTSIKTVEHLHTFMQSHVYAVWDFMSLLKALQQELTCTSVPWQPVGDPQLRYLINEIVLAEETDLDIDGHRNSHYEMYLDAMQAAGIETTAIEKIIHSFNSIKSVKSGAASLEPHIAQFLINTFDIIEGGKPHEIAAAFTYGREDLIPDMFTKIIKGLDHQSINMDLSKIKYYFDRHIELDGDEHGPMAHRMVSMLCGDDEEKWDEAIKVSNASLDSRYQLFDGILESLN</sequence>
<reference evidence="2 3" key="1">
    <citation type="submission" date="2018-12" db="EMBL/GenBank/DDBJ databases">
        <title>Complete genome of Nonlabens sp. MJ115.</title>
        <authorList>
            <person name="Choi H.S."/>
            <person name="Jung J."/>
        </authorList>
    </citation>
    <scope>NUCLEOTIDE SEQUENCE [LARGE SCALE GENOMIC DNA]</scope>
    <source>
        <strain evidence="2 3">MJ115</strain>
    </source>
</reference>
<organism evidence="2 3">
    <name type="scientific">Nonlabens ponticola</name>
    <dbReference type="NCBI Taxonomy" id="2496866"/>
    <lineage>
        <taxon>Bacteria</taxon>
        <taxon>Pseudomonadati</taxon>
        <taxon>Bacteroidota</taxon>
        <taxon>Flavobacteriia</taxon>
        <taxon>Flavobacteriales</taxon>
        <taxon>Flavobacteriaceae</taxon>
        <taxon>Nonlabens</taxon>
    </lineage>
</organism>